<feature type="compositionally biased region" description="Basic and acidic residues" evidence="1">
    <location>
        <begin position="78"/>
        <end position="97"/>
    </location>
</feature>
<dbReference type="AlphaFoldDB" id="A0A135SUM5"/>
<dbReference type="Proteomes" id="UP000070328">
    <property type="component" value="Unassembled WGS sequence"/>
</dbReference>
<feature type="region of interest" description="Disordered" evidence="1">
    <location>
        <begin position="78"/>
        <end position="164"/>
    </location>
</feature>
<proteinExistence type="predicted"/>
<accession>A0A135SUM5</accession>
<evidence type="ECO:0000313" key="2">
    <source>
        <dbReference type="EMBL" id="KXH39614.1"/>
    </source>
</evidence>
<dbReference type="OrthoDB" id="10531123at2759"/>
<protein>
    <submittedName>
        <fullName evidence="2">Uncharacterized protein</fullName>
    </submittedName>
</protein>
<name>A0A135SUM5_9PEZI</name>
<sequence>MSTNATPADIAASREMDHNTTSQPGPSTGSASGNPVADTTQGVSQGDAHGGGKEEKKAMDFQRLHAAIQEERRANIEEIQRQKAKDQAEMEEKERLQKAVQAQAAKDREQKARLDRAIQASPEELAAYEESLQSSQSATRRERNHANTIGRINAYLERQGKKRR</sequence>
<evidence type="ECO:0000313" key="3">
    <source>
        <dbReference type="Proteomes" id="UP000070328"/>
    </source>
</evidence>
<gene>
    <name evidence="2" type="ORF">CSIM01_06669</name>
</gene>
<feature type="compositionally biased region" description="Basic and acidic residues" evidence="1">
    <location>
        <begin position="50"/>
        <end position="64"/>
    </location>
</feature>
<evidence type="ECO:0000256" key="1">
    <source>
        <dbReference type="SAM" id="MobiDB-lite"/>
    </source>
</evidence>
<feature type="compositionally biased region" description="Polar residues" evidence="1">
    <location>
        <begin position="19"/>
        <end position="44"/>
    </location>
</feature>
<feature type="region of interest" description="Disordered" evidence="1">
    <location>
        <begin position="1"/>
        <end position="64"/>
    </location>
</feature>
<feature type="compositionally biased region" description="Basic and acidic residues" evidence="1">
    <location>
        <begin position="105"/>
        <end position="116"/>
    </location>
</feature>
<comment type="caution">
    <text evidence="2">The sequence shown here is derived from an EMBL/GenBank/DDBJ whole genome shotgun (WGS) entry which is preliminary data.</text>
</comment>
<organism evidence="2 3">
    <name type="scientific">Colletotrichum simmondsii</name>
    <dbReference type="NCBI Taxonomy" id="703756"/>
    <lineage>
        <taxon>Eukaryota</taxon>
        <taxon>Fungi</taxon>
        <taxon>Dikarya</taxon>
        <taxon>Ascomycota</taxon>
        <taxon>Pezizomycotina</taxon>
        <taxon>Sordariomycetes</taxon>
        <taxon>Hypocreomycetidae</taxon>
        <taxon>Glomerellales</taxon>
        <taxon>Glomerellaceae</taxon>
        <taxon>Colletotrichum</taxon>
        <taxon>Colletotrichum acutatum species complex</taxon>
    </lineage>
</organism>
<dbReference type="EMBL" id="JFBX01000393">
    <property type="protein sequence ID" value="KXH39614.1"/>
    <property type="molecule type" value="Genomic_DNA"/>
</dbReference>
<reference evidence="2 3" key="1">
    <citation type="submission" date="2014-02" db="EMBL/GenBank/DDBJ databases">
        <title>The genome sequence of Colletotrichum simmondsii CBS122122.</title>
        <authorList>
            <person name="Baroncelli R."/>
            <person name="Thon M.R."/>
        </authorList>
    </citation>
    <scope>NUCLEOTIDE SEQUENCE [LARGE SCALE GENOMIC DNA]</scope>
    <source>
        <strain evidence="2 3">CBS122122</strain>
    </source>
</reference>
<keyword evidence="3" id="KW-1185">Reference proteome</keyword>